<dbReference type="InterPro" id="IPR009061">
    <property type="entry name" value="DNA-bd_dom_put_sf"/>
</dbReference>
<dbReference type="Pfam" id="PF13411">
    <property type="entry name" value="MerR_1"/>
    <property type="match status" value="1"/>
</dbReference>
<proteinExistence type="predicted"/>
<gene>
    <name evidence="3" type="ORF">APZ18_05040</name>
</gene>
<dbReference type="GO" id="GO:0008757">
    <property type="term" value="F:S-adenosylmethionine-dependent methyltransferase activity"/>
    <property type="evidence" value="ECO:0007669"/>
    <property type="project" value="InterPro"/>
</dbReference>
<sequence length="394" mass="45763">MKKEGFYSSGEFAKKAHVTKKTIRYYDEHNILKPSFVSDSGARFYSDEDFARLQQILFLKYLGFSLADIKEMTVRNSDKHFFSESLHMQLGLIEEKIEQMQLIKTALVDASKAVKQEKNVDWSKMMQLVNVNEMEHKLKVQYQNSSNISARINLHEEFSKNKQGWFPWLFEQCELKSGENVLELGCGDASLWRMNREKIPEKINVILSDISDGMIRDVRRSMKDIENDFSFEVMDAHHINAPDESFDIVIANHVLFYCEDLEKVCSEIKRVLKPGGRFVGSTYGNAHMKEISMLVSDFDSRIVLSADRLYEKFGKQNGGKILEKFFSDVSWSEYEDYLEVTKPESLISYVLSCHGNQNRFIVDRYNDFVSFVKKKTKYGFDVTKEAGVFRAVKK</sequence>
<dbReference type="InterPro" id="IPR047057">
    <property type="entry name" value="MerR_fam"/>
</dbReference>
<dbReference type="PROSITE" id="PS50937">
    <property type="entry name" value="HTH_MERR_2"/>
    <property type="match status" value="1"/>
</dbReference>
<keyword evidence="4" id="KW-1185">Reference proteome</keyword>
<feature type="domain" description="HTH merR-type" evidence="2">
    <location>
        <begin position="10"/>
        <end position="75"/>
    </location>
</feature>
<dbReference type="SUPFAM" id="SSF53335">
    <property type="entry name" value="S-adenosyl-L-methionine-dependent methyltransferases"/>
    <property type="match status" value="1"/>
</dbReference>
<evidence type="ECO:0000256" key="1">
    <source>
        <dbReference type="ARBA" id="ARBA00023125"/>
    </source>
</evidence>
<dbReference type="PANTHER" id="PTHR30204:SF96">
    <property type="entry name" value="CHROMOSOME-ANCHORING PROTEIN RACA"/>
    <property type="match status" value="1"/>
</dbReference>
<evidence type="ECO:0000259" key="2">
    <source>
        <dbReference type="PROSITE" id="PS50937"/>
    </source>
</evidence>
<dbReference type="CDD" id="cd02440">
    <property type="entry name" value="AdoMet_MTases"/>
    <property type="match status" value="1"/>
</dbReference>
<keyword evidence="1" id="KW-0238">DNA-binding</keyword>
<dbReference type="Gene3D" id="3.40.50.150">
    <property type="entry name" value="Vaccinia Virus protein VP39"/>
    <property type="match status" value="1"/>
</dbReference>
<evidence type="ECO:0000313" key="3">
    <source>
        <dbReference type="EMBL" id="KQC86544.1"/>
    </source>
</evidence>
<dbReference type="AlphaFoldDB" id="A0AAW3JWH2"/>
<dbReference type="InterPro" id="IPR029063">
    <property type="entry name" value="SAM-dependent_MTases_sf"/>
</dbReference>
<dbReference type="RefSeq" id="WP_055942193.1">
    <property type="nucleotide sequence ID" value="NZ_JAQDCV010000001.1"/>
</dbReference>
<dbReference type="InterPro" id="IPR013216">
    <property type="entry name" value="Methyltransf_11"/>
</dbReference>
<reference evidence="3 4" key="1">
    <citation type="submission" date="2015-10" db="EMBL/GenBank/DDBJ databases">
        <title>Butyribacter intestini gen. nov., sp. nov., a butyric acid-producing bacterium of the family Lachnospiraceae isolated from the human faeces.</title>
        <authorList>
            <person name="Zou Y."/>
            <person name="Xue W."/>
            <person name="Luo G."/>
            <person name="Lv M."/>
        </authorList>
    </citation>
    <scope>NUCLEOTIDE SEQUENCE [LARGE SCALE GENOMIC DNA]</scope>
    <source>
        <strain evidence="3 4">TF01-11</strain>
    </source>
</reference>
<accession>A0AAW3JWH2</accession>
<dbReference type="GO" id="GO:0003700">
    <property type="term" value="F:DNA-binding transcription factor activity"/>
    <property type="evidence" value="ECO:0007669"/>
    <property type="project" value="InterPro"/>
</dbReference>
<protein>
    <submittedName>
        <fullName evidence="3">MerR family transcriptional regulator</fullName>
    </submittedName>
</protein>
<comment type="caution">
    <text evidence="3">The sequence shown here is derived from an EMBL/GenBank/DDBJ whole genome shotgun (WGS) entry which is preliminary data.</text>
</comment>
<dbReference type="Gene3D" id="1.10.1660.10">
    <property type="match status" value="1"/>
</dbReference>
<evidence type="ECO:0000313" key="4">
    <source>
        <dbReference type="Proteomes" id="UP000050833"/>
    </source>
</evidence>
<dbReference type="PANTHER" id="PTHR30204">
    <property type="entry name" value="REDOX-CYCLING DRUG-SENSING TRANSCRIPTIONAL ACTIVATOR SOXR"/>
    <property type="match status" value="1"/>
</dbReference>
<dbReference type="SMART" id="SM00422">
    <property type="entry name" value="HTH_MERR"/>
    <property type="match status" value="1"/>
</dbReference>
<dbReference type="GO" id="GO:0003677">
    <property type="term" value="F:DNA binding"/>
    <property type="evidence" value="ECO:0007669"/>
    <property type="project" value="UniProtKB-KW"/>
</dbReference>
<dbReference type="Pfam" id="PF08241">
    <property type="entry name" value="Methyltransf_11"/>
    <property type="match status" value="1"/>
</dbReference>
<organism evidence="3 4">
    <name type="scientific">Butyribacter intestini</name>
    <dbReference type="NCBI Taxonomy" id="1703332"/>
    <lineage>
        <taxon>Bacteria</taxon>
        <taxon>Bacillati</taxon>
        <taxon>Bacillota</taxon>
        <taxon>Clostridia</taxon>
        <taxon>Lachnospirales</taxon>
        <taxon>Lachnospiraceae</taxon>
        <taxon>Butyribacter</taxon>
    </lineage>
</organism>
<dbReference type="SUPFAM" id="SSF46955">
    <property type="entry name" value="Putative DNA-binding domain"/>
    <property type="match status" value="1"/>
</dbReference>
<name>A0AAW3JWH2_9FIRM</name>
<dbReference type="InterPro" id="IPR000551">
    <property type="entry name" value="MerR-type_HTH_dom"/>
</dbReference>
<dbReference type="CDD" id="cd01106">
    <property type="entry name" value="HTH_TipAL-Mta"/>
    <property type="match status" value="1"/>
</dbReference>
<dbReference type="Proteomes" id="UP000050833">
    <property type="component" value="Unassembled WGS sequence"/>
</dbReference>
<dbReference type="EMBL" id="LLKB01000001">
    <property type="protein sequence ID" value="KQC86544.1"/>
    <property type="molecule type" value="Genomic_DNA"/>
</dbReference>